<keyword evidence="1" id="KW-1133">Transmembrane helix</keyword>
<comment type="caution">
    <text evidence="2">The sequence shown here is derived from an EMBL/GenBank/DDBJ whole genome shotgun (WGS) entry which is preliminary data.</text>
</comment>
<protein>
    <submittedName>
        <fullName evidence="2">Uncharacterized protein</fullName>
    </submittedName>
</protein>
<evidence type="ECO:0000256" key="1">
    <source>
        <dbReference type="SAM" id="Phobius"/>
    </source>
</evidence>
<reference evidence="2" key="1">
    <citation type="submission" date="2021-01" db="EMBL/GenBank/DDBJ databases">
        <title>A chromosome-scale assembly of European eel, Anguilla anguilla.</title>
        <authorList>
            <person name="Henkel C."/>
            <person name="Jong-Raadsen S.A."/>
            <person name="Dufour S."/>
            <person name="Weltzien F.-A."/>
            <person name="Palstra A.P."/>
            <person name="Pelster B."/>
            <person name="Spaink H.P."/>
            <person name="Van Den Thillart G.E."/>
            <person name="Jansen H."/>
            <person name="Zahm M."/>
            <person name="Klopp C."/>
            <person name="Cedric C."/>
            <person name="Louis A."/>
            <person name="Berthelot C."/>
            <person name="Parey E."/>
            <person name="Roest Crollius H."/>
            <person name="Montfort J."/>
            <person name="Robinson-Rechavi M."/>
            <person name="Bucao C."/>
            <person name="Bouchez O."/>
            <person name="Gislard M."/>
            <person name="Lluch J."/>
            <person name="Milhes M."/>
            <person name="Lampietro C."/>
            <person name="Lopez Roques C."/>
            <person name="Donnadieu C."/>
            <person name="Braasch I."/>
            <person name="Desvignes T."/>
            <person name="Postlethwait J."/>
            <person name="Bobe J."/>
            <person name="Guiguen Y."/>
            <person name="Dirks R."/>
        </authorList>
    </citation>
    <scope>NUCLEOTIDE SEQUENCE</scope>
    <source>
        <strain evidence="2">Tag_6206</strain>
        <tissue evidence="2">Liver</tissue>
    </source>
</reference>
<accession>A0A9D3S6N0</accession>
<keyword evidence="3" id="KW-1185">Reference proteome</keyword>
<name>A0A9D3S6N0_ANGAN</name>
<evidence type="ECO:0000313" key="2">
    <source>
        <dbReference type="EMBL" id="KAG5853781.1"/>
    </source>
</evidence>
<dbReference type="EMBL" id="JAFIRN010000002">
    <property type="protein sequence ID" value="KAG5853781.1"/>
    <property type="molecule type" value="Genomic_DNA"/>
</dbReference>
<dbReference type="Proteomes" id="UP001044222">
    <property type="component" value="Unassembled WGS sequence"/>
</dbReference>
<sequence length="132" mass="14591">MQVRQVLHAFPPMQASHLIGAASGSVFVVVVTLLKMSAFDFNLNLSTTASRTVFFLSSGLVTKWDRHCGQLKPSPVCSLSRHIKSRQPRQKLWPQGVVTGLSKGLRHILHVSSSSRLSREDMSSAMARQVLH</sequence>
<organism evidence="2 3">
    <name type="scientific">Anguilla anguilla</name>
    <name type="common">European freshwater eel</name>
    <name type="synonym">Muraena anguilla</name>
    <dbReference type="NCBI Taxonomy" id="7936"/>
    <lineage>
        <taxon>Eukaryota</taxon>
        <taxon>Metazoa</taxon>
        <taxon>Chordata</taxon>
        <taxon>Craniata</taxon>
        <taxon>Vertebrata</taxon>
        <taxon>Euteleostomi</taxon>
        <taxon>Actinopterygii</taxon>
        <taxon>Neopterygii</taxon>
        <taxon>Teleostei</taxon>
        <taxon>Anguilliformes</taxon>
        <taxon>Anguillidae</taxon>
        <taxon>Anguilla</taxon>
    </lineage>
</organism>
<evidence type="ECO:0000313" key="3">
    <source>
        <dbReference type="Proteomes" id="UP001044222"/>
    </source>
</evidence>
<proteinExistence type="predicted"/>
<feature type="transmembrane region" description="Helical" evidence="1">
    <location>
        <begin position="15"/>
        <end position="34"/>
    </location>
</feature>
<keyword evidence="1" id="KW-0472">Membrane</keyword>
<dbReference type="AlphaFoldDB" id="A0A9D3S6N0"/>
<gene>
    <name evidence="2" type="ORF">ANANG_G00030080</name>
</gene>
<keyword evidence="1" id="KW-0812">Transmembrane</keyword>